<organism evidence="2 3">
    <name type="scientific">Pocillopora damicornis</name>
    <name type="common">Cauliflower coral</name>
    <name type="synonym">Millepora damicornis</name>
    <dbReference type="NCBI Taxonomy" id="46731"/>
    <lineage>
        <taxon>Eukaryota</taxon>
        <taxon>Metazoa</taxon>
        <taxon>Cnidaria</taxon>
        <taxon>Anthozoa</taxon>
        <taxon>Hexacorallia</taxon>
        <taxon>Scleractinia</taxon>
        <taxon>Astrocoeniina</taxon>
        <taxon>Pocilloporidae</taxon>
        <taxon>Pocillopora</taxon>
    </lineage>
</organism>
<name>A0A3M6T9S6_POCDA</name>
<dbReference type="Pfam" id="PF13516">
    <property type="entry name" value="LRR_6"/>
    <property type="match status" value="3"/>
</dbReference>
<dbReference type="EMBL" id="RCHS01004051">
    <property type="protein sequence ID" value="RMX38058.1"/>
    <property type="molecule type" value="Genomic_DNA"/>
</dbReference>
<dbReference type="PANTHER" id="PTHR24111:SF0">
    <property type="entry name" value="LEUCINE-RICH REPEAT-CONTAINING PROTEIN"/>
    <property type="match status" value="1"/>
</dbReference>
<evidence type="ECO:0000313" key="3">
    <source>
        <dbReference type="Proteomes" id="UP000275408"/>
    </source>
</evidence>
<accession>A0A3M6T9S6</accession>
<dbReference type="InterPro" id="IPR032675">
    <property type="entry name" value="LRR_dom_sf"/>
</dbReference>
<reference evidence="2 3" key="1">
    <citation type="journal article" date="2018" name="Sci. Rep.">
        <title>Comparative analysis of the Pocillopora damicornis genome highlights role of immune system in coral evolution.</title>
        <authorList>
            <person name="Cunning R."/>
            <person name="Bay R.A."/>
            <person name="Gillette P."/>
            <person name="Baker A.C."/>
            <person name="Traylor-Knowles N."/>
        </authorList>
    </citation>
    <scope>NUCLEOTIDE SEQUENCE [LARGE SCALE GENOMIC DNA]</scope>
    <source>
        <strain evidence="2">RSMAS</strain>
        <tissue evidence="2">Whole animal</tissue>
    </source>
</reference>
<dbReference type="PANTHER" id="PTHR24111">
    <property type="entry name" value="LEUCINE-RICH REPEAT-CONTAINING PROTEIN 34"/>
    <property type="match status" value="1"/>
</dbReference>
<comment type="caution">
    <text evidence="2">The sequence shown here is derived from an EMBL/GenBank/DDBJ whole genome shotgun (WGS) entry which is preliminary data.</text>
</comment>
<gene>
    <name evidence="2" type="ORF">pdam_00003096</name>
</gene>
<keyword evidence="1" id="KW-0677">Repeat</keyword>
<dbReference type="STRING" id="46731.A0A3M6T9S6"/>
<evidence type="ECO:0000256" key="1">
    <source>
        <dbReference type="ARBA" id="ARBA00022737"/>
    </source>
</evidence>
<dbReference type="SMART" id="SM00368">
    <property type="entry name" value="LRR_RI"/>
    <property type="match status" value="4"/>
</dbReference>
<protein>
    <recommendedName>
        <fullName evidence="4">Leucine-rich repeat-containing protein 34</fullName>
    </recommendedName>
</protein>
<dbReference type="InterPro" id="IPR052201">
    <property type="entry name" value="LRR-containing_regulator"/>
</dbReference>
<dbReference type="InterPro" id="IPR001611">
    <property type="entry name" value="Leu-rich_rpt"/>
</dbReference>
<dbReference type="SUPFAM" id="SSF52047">
    <property type="entry name" value="RNI-like"/>
    <property type="match status" value="1"/>
</dbReference>
<evidence type="ECO:0000313" key="2">
    <source>
        <dbReference type="EMBL" id="RMX38058.1"/>
    </source>
</evidence>
<dbReference type="OrthoDB" id="272549at2759"/>
<sequence>MGDAASTKEDYLKVCAELEKEPDTGILAVLNSAVDDSFLDPIIEFDLFLHGNKRNERNEMYRRRLTDEDASILYKTLRSNTFETVCLQWLVLSYNDIGPAGGEAIAKGLQVNETLGKLRLNGNKIKNKGGMAIAGALQVNTMLEELDLGETDQEIESIIAMTTVLNLNNTLKSVNLNRPVLFTRQEETTVHVAKMLKVNSNTPLEVLNLAYNRIEDDGAIALADALAAYNTNLTTNNIAGDGLCAVAKAMRSNGALHAVYIWGNKLEEPACRAFQDLLDGPVPRLDPSNTDVEPYIVDGVVYLARLSSPF</sequence>
<dbReference type="Proteomes" id="UP000275408">
    <property type="component" value="Unassembled WGS sequence"/>
</dbReference>
<proteinExistence type="predicted"/>
<evidence type="ECO:0008006" key="4">
    <source>
        <dbReference type="Google" id="ProtNLM"/>
    </source>
</evidence>
<keyword evidence="3" id="KW-1185">Reference proteome</keyword>
<dbReference type="Gene3D" id="3.80.10.10">
    <property type="entry name" value="Ribonuclease Inhibitor"/>
    <property type="match status" value="2"/>
</dbReference>
<dbReference type="AlphaFoldDB" id="A0A3M6T9S6"/>